<dbReference type="SUPFAM" id="SSF48150">
    <property type="entry name" value="DNA-glycosylase"/>
    <property type="match status" value="1"/>
</dbReference>
<proteinExistence type="predicted"/>
<sequence length="184" mass="21532">MNRCPWLPPELELYQQYHDSEWGVPSRDRRYLFEMICLEGAQAGLSWWTILQKREHYRKVFRDFEPEAVARMTDKQLEKLVLDPGIVRHRGKIVGVRTNALAWLELERREGSAVEWLWSFVGGKPIVNHRKVMEDYPAKTPESEALSKAMKKQGFTFFGPTIAYAFMQAVGMVDDHSVDCWRRG</sequence>
<keyword evidence="2" id="KW-1185">Reference proteome</keyword>
<comment type="caution">
    <text evidence="1">The sequence shown here is derived from an EMBL/GenBank/DDBJ whole genome shotgun (WGS) entry which is preliminary data.</text>
</comment>
<dbReference type="PANTHER" id="PTHR30037">
    <property type="entry name" value="DNA-3-METHYLADENINE GLYCOSYLASE 1"/>
    <property type="match status" value="1"/>
</dbReference>
<dbReference type="InterPro" id="IPR005019">
    <property type="entry name" value="Adenine_glyco"/>
</dbReference>
<dbReference type="NCBIfam" id="TIGR00624">
    <property type="entry name" value="tag"/>
    <property type="match status" value="1"/>
</dbReference>
<evidence type="ECO:0000313" key="1">
    <source>
        <dbReference type="EMBL" id="MFC7336398.1"/>
    </source>
</evidence>
<dbReference type="InterPro" id="IPR011257">
    <property type="entry name" value="DNA_glycosylase"/>
</dbReference>
<dbReference type="RefSeq" id="WP_379709539.1">
    <property type="nucleotide sequence ID" value="NZ_JBHTBS010000002.1"/>
</dbReference>
<gene>
    <name evidence="1" type="ORF">ACFQY0_04345</name>
</gene>
<dbReference type="Proteomes" id="UP001596472">
    <property type="component" value="Unassembled WGS sequence"/>
</dbReference>
<dbReference type="InterPro" id="IPR052891">
    <property type="entry name" value="DNA-3mA_glycosylase"/>
</dbReference>
<dbReference type="PANTHER" id="PTHR30037:SF4">
    <property type="entry name" value="DNA-3-METHYLADENINE GLYCOSYLASE I"/>
    <property type="match status" value="1"/>
</dbReference>
<name>A0ABW2L3Z4_9BACT</name>
<reference evidence="2" key="1">
    <citation type="journal article" date="2019" name="Int. J. Syst. Evol. Microbiol.">
        <title>The Global Catalogue of Microorganisms (GCM) 10K type strain sequencing project: providing services to taxonomists for standard genome sequencing and annotation.</title>
        <authorList>
            <consortium name="The Broad Institute Genomics Platform"/>
            <consortium name="The Broad Institute Genome Sequencing Center for Infectious Disease"/>
            <person name="Wu L."/>
            <person name="Ma J."/>
        </authorList>
    </citation>
    <scope>NUCLEOTIDE SEQUENCE [LARGE SCALE GENOMIC DNA]</scope>
    <source>
        <strain evidence="2">CGMCC 4.1467</strain>
    </source>
</reference>
<protein>
    <submittedName>
        <fullName evidence="1">DNA-3-methyladenine glycosylase I</fullName>
    </submittedName>
</protein>
<dbReference type="Pfam" id="PF03352">
    <property type="entry name" value="Adenine_glyco"/>
    <property type="match status" value="1"/>
</dbReference>
<dbReference type="EMBL" id="JBHTBS010000002">
    <property type="protein sequence ID" value="MFC7336398.1"/>
    <property type="molecule type" value="Genomic_DNA"/>
</dbReference>
<accession>A0ABW2L3Z4</accession>
<organism evidence="1 2">
    <name type="scientific">Haloferula chungangensis</name>
    <dbReference type="NCBI Taxonomy" id="1048331"/>
    <lineage>
        <taxon>Bacteria</taxon>
        <taxon>Pseudomonadati</taxon>
        <taxon>Verrucomicrobiota</taxon>
        <taxon>Verrucomicrobiia</taxon>
        <taxon>Verrucomicrobiales</taxon>
        <taxon>Verrucomicrobiaceae</taxon>
        <taxon>Haloferula</taxon>
    </lineage>
</organism>
<dbReference type="InterPro" id="IPR004597">
    <property type="entry name" value="Tag"/>
</dbReference>
<evidence type="ECO:0000313" key="2">
    <source>
        <dbReference type="Proteomes" id="UP001596472"/>
    </source>
</evidence>
<dbReference type="Gene3D" id="1.10.340.30">
    <property type="entry name" value="Hypothetical protein, domain 2"/>
    <property type="match status" value="1"/>
</dbReference>